<reference evidence="9" key="1">
    <citation type="submission" date="2022-01" db="UniProtKB">
        <authorList>
            <consortium name="EnsemblMetazoa"/>
        </authorList>
    </citation>
    <scope>IDENTIFICATION</scope>
</reference>
<dbReference type="EnsemblMetazoa" id="XM_014386317.2">
    <property type="protein sequence ID" value="XP_014241803.1"/>
    <property type="gene ID" value="LOC106662305"/>
</dbReference>
<dbReference type="InterPro" id="IPR041698">
    <property type="entry name" value="Methyltransf_25"/>
</dbReference>
<evidence type="ECO:0000256" key="1">
    <source>
        <dbReference type="ARBA" id="ARBA00008361"/>
    </source>
</evidence>
<gene>
    <name evidence="9" type="primary">106662305</name>
</gene>
<dbReference type="InterPro" id="IPR010675">
    <property type="entry name" value="Bin3_C"/>
</dbReference>
<feature type="region of interest" description="Disordered" evidence="7">
    <location>
        <begin position="281"/>
        <end position="314"/>
    </location>
</feature>
<dbReference type="SUPFAM" id="SSF53335">
    <property type="entry name" value="S-adenosyl-L-methionine-dependent methyltransferases"/>
    <property type="match status" value="1"/>
</dbReference>
<dbReference type="Proteomes" id="UP000494040">
    <property type="component" value="Unassembled WGS sequence"/>
</dbReference>
<feature type="compositionally biased region" description="Basic and acidic residues" evidence="7">
    <location>
        <begin position="171"/>
        <end position="187"/>
    </location>
</feature>
<keyword evidence="2 6" id="KW-0489">Methyltransferase</keyword>
<evidence type="ECO:0000256" key="4">
    <source>
        <dbReference type="ARBA" id="ARBA00022691"/>
    </source>
</evidence>
<evidence type="ECO:0000256" key="7">
    <source>
        <dbReference type="SAM" id="MobiDB-lite"/>
    </source>
</evidence>
<keyword evidence="10" id="KW-1185">Reference proteome</keyword>
<dbReference type="Pfam" id="PF06859">
    <property type="entry name" value="Bin3"/>
    <property type="match status" value="1"/>
</dbReference>
<accession>A0A8I6RGT9</accession>
<dbReference type="EC" id="2.1.1.-" evidence="6"/>
<dbReference type="Gene3D" id="3.40.50.150">
    <property type="entry name" value="Vaccinia Virus protein VP39"/>
    <property type="match status" value="1"/>
</dbReference>
<dbReference type="GO" id="GO:0032259">
    <property type="term" value="P:methylation"/>
    <property type="evidence" value="ECO:0007669"/>
    <property type="project" value="UniProtKB-KW"/>
</dbReference>
<evidence type="ECO:0000256" key="6">
    <source>
        <dbReference type="RuleBase" id="RU367087"/>
    </source>
</evidence>
<evidence type="ECO:0000313" key="10">
    <source>
        <dbReference type="Proteomes" id="UP000494040"/>
    </source>
</evidence>
<feature type="region of interest" description="Disordered" evidence="7">
    <location>
        <begin position="562"/>
        <end position="586"/>
    </location>
</feature>
<dbReference type="CDD" id="cd02440">
    <property type="entry name" value="AdoMet_MTases"/>
    <property type="match status" value="1"/>
</dbReference>
<dbReference type="GO" id="GO:0040031">
    <property type="term" value="P:snRNA modification"/>
    <property type="evidence" value="ECO:0007669"/>
    <property type="project" value="TreeGrafter"/>
</dbReference>
<dbReference type="GO" id="GO:0008173">
    <property type="term" value="F:RNA methyltransferase activity"/>
    <property type="evidence" value="ECO:0007669"/>
    <property type="project" value="UniProtKB-UniRule"/>
</dbReference>
<dbReference type="FunFam" id="3.40.50.150:FF:000083">
    <property type="entry name" value="7SK snRNA methylphosphate capping enzyme"/>
    <property type="match status" value="1"/>
</dbReference>
<feature type="compositionally biased region" description="Basic residues" evidence="7">
    <location>
        <begin position="153"/>
        <end position="165"/>
    </location>
</feature>
<sequence>MSAEVQAVVKVESRLNSPVKRGQPTVQTNLTAKRPKGEDGKFKFTKKRSQIFSGGKMFPPYKKRKKEVHIPPTKFLLGGNIRDPLNLNSFQDEEINRRMNAVTPESSPLPTPQHRKGQVEVIIPANIRDPLNLAGGEEDNYAYEASFLSSQTKRVKKKNKKKRQRSSTGSGKEDNADFKSDESKSDEMIVEQEPPVEETVQPVEKVEEKVDVKVEEEMPQTPVEMPAKPVVLELPVVQGDFAPKEATKRPKPADKESPVAEKEKNKVRKVFDTKDKIVSPVVPQPGAWAPTHRFRGGKQAPRPAQNTPNFKEKNKRFQYGNYNRYYGYRNPGQEVDPRLKLFAKMNNVFEGKDVLDIGCNTGHVTISLARDFKARKVVGLDIDKSLIDAAKANIRKKYTNSKNFPVSMPLVYGSLEVPGIPSSEMFPYNVSFVQGNYVLDNDVLIDIEQPQFDVILCLSVTKWLHLNWGDEGLKRAFVRMYKQLRPGGVLILEPQSWGSYKNKKNITETMWRNYSKIKLLPSMFTEHLLSEVGFSKCEVIGAPFHTVKAFQRPIKVYTKAKASETQEEVTPEPMHDITGQQTENLS</sequence>
<feature type="domain" description="Bin3-type SAM" evidence="8">
    <location>
        <begin position="336"/>
        <end position="562"/>
    </location>
</feature>
<dbReference type="Pfam" id="PF13649">
    <property type="entry name" value="Methyltransf_25"/>
    <property type="match status" value="1"/>
</dbReference>
<name>A0A8I6RGT9_CIMLE</name>
<feature type="region of interest" description="Disordered" evidence="7">
    <location>
        <begin position="242"/>
        <end position="265"/>
    </location>
</feature>
<evidence type="ECO:0000256" key="2">
    <source>
        <dbReference type="ARBA" id="ARBA00022603"/>
    </source>
</evidence>
<dbReference type="InterPro" id="IPR024160">
    <property type="entry name" value="BIN3_SAM-bd_dom"/>
</dbReference>
<keyword evidence="3 6" id="KW-0808">Transferase</keyword>
<proteinExistence type="inferred from homology"/>
<dbReference type="GO" id="GO:0017069">
    <property type="term" value="F:snRNA binding"/>
    <property type="evidence" value="ECO:0007669"/>
    <property type="project" value="TreeGrafter"/>
</dbReference>
<comment type="similarity">
    <text evidence="1 6">Belongs to the methyltransferase superfamily.</text>
</comment>
<dbReference type="OrthoDB" id="10017101at2759"/>
<evidence type="ECO:0000256" key="3">
    <source>
        <dbReference type="ARBA" id="ARBA00022679"/>
    </source>
</evidence>
<dbReference type="PANTHER" id="PTHR12315">
    <property type="entry name" value="BICOID-INTERACTING PROTEIN RELATED"/>
    <property type="match status" value="1"/>
</dbReference>
<feature type="region of interest" description="Disordered" evidence="7">
    <location>
        <begin position="147"/>
        <end position="204"/>
    </location>
</feature>
<dbReference type="PROSITE" id="PS51515">
    <property type="entry name" value="BIN3_SAM"/>
    <property type="match status" value="1"/>
</dbReference>
<dbReference type="OMA" id="PVSMAIC"/>
<evidence type="ECO:0000313" key="9">
    <source>
        <dbReference type="EnsemblMetazoa" id="XP_014241803.1"/>
    </source>
</evidence>
<dbReference type="KEGG" id="clec:106662305"/>
<organism evidence="9 10">
    <name type="scientific">Cimex lectularius</name>
    <name type="common">Bed bug</name>
    <name type="synonym">Acanthia lectularia</name>
    <dbReference type="NCBI Taxonomy" id="79782"/>
    <lineage>
        <taxon>Eukaryota</taxon>
        <taxon>Metazoa</taxon>
        <taxon>Ecdysozoa</taxon>
        <taxon>Arthropoda</taxon>
        <taxon>Hexapoda</taxon>
        <taxon>Insecta</taxon>
        <taxon>Pterygota</taxon>
        <taxon>Neoptera</taxon>
        <taxon>Paraneoptera</taxon>
        <taxon>Hemiptera</taxon>
        <taxon>Heteroptera</taxon>
        <taxon>Panheteroptera</taxon>
        <taxon>Cimicomorpha</taxon>
        <taxon>Cimicidae</taxon>
        <taxon>Cimex</taxon>
    </lineage>
</organism>
<protein>
    <recommendedName>
        <fullName evidence="6">RNA methyltransferase</fullName>
        <ecNumber evidence="6">2.1.1.-</ecNumber>
    </recommendedName>
</protein>
<dbReference type="GO" id="GO:0008171">
    <property type="term" value="F:O-methyltransferase activity"/>
    <property type="evidence" value="ECO:0007669"/>
    <property type="project" value="UniProtKB-UniRule"/>
</dbReference>
<evidence type="ECO:0000259" key="8">
    <source>
        <dbReference type="PROSITE" id="PS51515"/>
    </source>
</evidence>
<evidence type="ECO:0000256" key="5">
    <source>
        <dbReference type="PROSITE-ProRule" id="PRU00848"/>
    </source>
</evidence>
<dbReference type="InterPro" id="IPR029063">
    <property type="entry name" value="SAM-dependent_MTases_sf"/>
</dbReference>
<dbReference type="InterPro" id="IPR039772">
    <property type="entry name" value="Bin3-like"/>
</dbReference>
<dbReference type="AlphaFoldDB" id="A0A8I6RGT9"/>
<dbReference type="PANTHER" id="PTHR12315:SF0">
    <property type="entry name" value="7SK SNRNA METHYLPHOSPHATE CAPPING ENZYME"/>
    <property type="match status" value="1"/>
</dbReference>
<keyword evidence="4 5" id="KW-0949">S-adenosyl-L-methionine</keyword>